<dbReference type="PANTHER" id="PTHR42928:SF5">
    <property type="entry name" value="BLR1237 PROTEIN"/>
    <property type="match status" value="1"/>
</dbReference>
<sequence length="158" mass="16971">MPGKASPAFWKSVRRSSRTGCRPRCRISLTGRANRISSEPPDKTRRRRDERHPQGLIVPGPPAGGTDILARLLAEQLSKAFGKPFVIENKAGANGMIGSETVAHAAPDGHTLVFSYAGAMVVNPSLYVRAGFAQELRAGRADRILRQPARGFTRAAGA</sequence>
<evidence type="ECO:0008006" key="4">
    <source>
        <dbReference type="Google" id="ProtNLM"/>
    </source>
</evidence>
<evidence type="ECO:0000256" key="2">
    <source>
        <dbReference type="SAM" id="MobiDB-lite"/>
    </source>
</evidence>
<comment type="caution">
    <text evidence="3">The sequence shown here is derived from an EMBL/GenBank/DDBJ whole genome shotgun (WGS) entry which is preliminary data.</text>
</comment>
<name>A0A375CBP8_9BURK</name>
<dbReference type="EMBL" id="OFSQ01000037">
    <property type="protein sequence ID" value="SOY67006.1"/>
    <property type="molecule type" value="Genomic_DNA"/>
</dbReference>
<feature type="region of interest" description="Disordered" evidence="2">
    <location>
        <begin position="33"/>
        <end position="63"/>
    </location>
</feature>
<accession>A0A375CBP8</accession>
<dbReference type="Proteomes" id="UP000256780">
    <property type="component" value="Chromosome CBM2587_b"/>
</dbReference>
<protein>
    <recommendedName>
        <fullName evidence="4">Tripartite tricarboxylate transporter substrate binding protein</fullName>
    </recommendedName>
</protein>
<dbReference type="Pfam" id="PF03401">
    <property type="entry name" value="TctC"/>
    <property type="match status" value="1"/>
</dbReference>
<comment type="similarity">
    <text evidence="1">Belongs to the UPF0065 (bug) family.</text>
</comment>
<dbReference type="Gene3D" id="3.40.190.150">
    <property type="entry name" value="Bordetella uptake gene, domain 1"/>
    <property type="match status" value="1"/>
</dbReference>
<dbReference type="InterPro" id="IPR005064">
    <property type="entry name" value="BUG"/>
</dbReference>
<proteinExistence type="inferred from homology"/>
<evidence type="ECO:0000313" key="3">
    <source>
        <dbReference type="EMBL" id="SOY67006.1"/>
    </source>
</evidence>
<dbReference type="PANTHER" id="PTHR42928">
    <property type="entry name" value="TRICARBOXYLATE-BINDING PROTEIN"/>
    <property type="match status" value="1"/>
</dbReference>
<dbReference type="OrthoDB" id="8678477at2"/>
<dbReference type="AlphaFoldDB" id="A0A375CBP8"/>
<reference evidence="3" key="1">
    <citation type="submission" date="2018-01" db="EMBL/GenBank/DDBJ databases">
        <authorList>
            <person name="Clerissi C."/>
        </authorList>
    </citation>
    <scope>NUCLEOTIDE SEQUENCE</scope>
    <source>
        <strain evidence="3">Cupriavidus sp. LMG 19464</strain>
    </source>
</reference>
<evidence type="ECO:0000256" key="1">
    <source>
        <dbReference type="ARBA" id="ARBA00006987"/>
    </source>
</evidence>
<gene>
    <name evidence="3" type="ORF">CBM2587_B80283</name>
</gene>
<organism evidence="3">
    <name type="scientific">Cupriavidus taiwanensis</name>
    <dbReference type="NCBI Taxonomy" id="164546"/>
    <lineage>
        <taxon>Bacteria</taxon>
        <taxon>Pseudomonadati</taxon>
        <taxon>Pseudomonadota</taxon>
        <taxon>Betaproteobacteria</taxon>
        <taxon>Burkholderiales</taxon>
        <taxon>Burkholderiaceae</taxon>
        <taxon>Cupriavidus</taxon>
    </lineage>
</organism>
<dbReference type="InterPro" id="IPR042100">
    <property type="entry name" value="Bug_dom1"/>
</dbReference>